<proteinExistence type="inferred from homology"/>
<dbReference type="GO" id="GO:0005102">
    <property type="term" value="F:signaling receptor binding"/>
    <property type="evidence" value="ECO:0007669"/>
    <property type="project" value="TreeGrafter"/>
</dbReference>
<dbReference type="RefSeq" id="XP_020010650.1">
    <property type="nucleotide sequence ID" value="XM_020155061.1"/>
</dbReference>
<dbReference type="InterPro" id="IPR013320">
    <property type="entry name" value="ConA-like_dom_sf"/>
</dbReference>
<comment type="subcellular location">
    <subcellularLocation>
        <location evidence="1">Membrane</location>
        <topology evidence="1">Single-pass type I membrane protein</topology>
    </subcellularLocation>
</comment>
<evidence type="ECO:0000259" key="10">
    <source>
        <dbReference type="PROSITE" id="PS50188"/>
    </source>
</evidence>
<dbReference type="FunFam" id="2.60.40.10:FF:000088">
    <property type="entry name" value="Butyrophilin subfamily 1 member A1"/>
    <property type="match status" value="1"/>
</dbReference>
<gene>
    <name evidence="11" type="primary">LOC109680066</name>
</gene>
<dbReference type="Pfam" id="PF00622">
    <property type="entry name" value="SPRY"/>
    <property type="match status" value="1"/>
</dbReference>
<dbReference type="InterPro" id="IPR003879">
    <property type="entry name" value="Butyrophylin_SPRY"/>
</dbReference>
<dbReference type="InterPro" id="IPR003877">
    <property type="entry name" value="SPRY_dom"/>
</dbReference>
<dbReference type="FunFam" id="2.60.120.920:FF:000073">
    <property type="entry name" value="Butyrophilin like 3"/>
    <property type="match status" value="1"/>
</dbReference>
<dbReference type="GO" id="GO:0009897">
    <property type="term" value="C:external side of plasma membrane"/>
    <property type="evidence" value="ECO:0007669"/>
    <property type="project" value="TreeGrafter"/>
</dbReference>
<protein>
    <submittedName>
        <fullName evidence="11">Butyrophilin-like protein 8</fullName>
    </submittedName>
</protein>
<evidence type="ECO:0000256" key="7">
    <source>
        <dbReference type="ARBA" id="ARBA00023319"/>
    </source>
</evidence>
<dbReference type="InterPro" id="IPR053896">
    <property type="entry name" value="BTN3A2-like_Ig-C"/>
</dbReference>
<evidence type="ECO:0000256" key="9">
    <source>
        <dbReference type="SAM" id="SignalP"/>
    </source>
</evidence>
<dbReference type="PROSITE" id="PS50188">
    <property type="entry name" value="B302_SPRY"/>
    <property type="match status" value="1"/>
</dbReference>
<dbReference type="InterPro" id="IPR050504">
    <property type="entry name" value="IgSF_BTN/MOG"/>
</dbReference>
<dbReference type="SUPFAM" id="SSF49899">
    <property type="entry name" value="Concanavalin A-like lectins/glucanases"/>
    <property type="match status" value="1"/>
</dbReference>
<dbReference type="Gene3D" id="2.60.40.10">
    <property type="entry name" value="Immunoglobulins"/>
    <property type="match status" value="2"/>
</dbReference>
<dbReference type="AlphaFoldDB" id="A0A8B7TZ43"/>
<dbReference type="Pfam" id="PF22705">
    <property type="entry name" value="C2-set_3"/>
    <property type="match status" value="1"/>
</dbReference>
<dbReference type="CDD" id="cd13733">
    <property type="entry name" value="SPRY_PRY_C-I_1"/>
    <property type="match status" value="1"/>
</dbReference>
<dbReference type="KEGG" id="ccan:109680066"/>
<reference evidence="11" key="1">
    <citation type="submission" date="2025-08" db="UniProtKB">
        <authorList>
            <consortium name="RefSeq"/>
        </authorList>
    </citation>
    <scope>IDENTIFICATION</scope>
    <source>
        <tissue evidence="11">Leukocyte</tissue>
    </source>
</reference>
<comment type="similarity">
    <text evidence="2">Belongs to the immunoglobulin superfamily. BTN/MOG family.</text>
</comment>
<dbReference type="InterPro" id="IPR036179">
    <property type="entry name" value="Ig-like_dom_sf"/>
</dbReference>
<dbReference type="FunFam" id="2.60.40.10:FF:000208">
    <property type="entry name" value="Butyrophilin subfamily 1 member A1"/>
    <property type="match status" value="1"/>
</dbReference>
<evidence type="ECO:0000256" key="3">
    <source>
        <dbReference type="ARBA" id="ARBA00022692"/>
    </source>
</evidence>
<dbReference type="SMART" id="SM00449">
    <property type="entry name" value="SPRY"/>
    <property type="match status" value="1"/>
</dbReference>
<keyword evidence="6 8" id="KW-0472">Membrane</keyword>
<feature type="domain" description="B30.2/SPRY" evidence="10">
    <location>
        <begin position="270"/>
        <end position="464"/>
    </location>
</feature>
<accession>A0A8B7TZ43</accession>
<organism evidence="11">
    <name type="scientific">Castor canadensis</name>
    <name type="common">American beaver</name>
    <dbReference type="NCBI Taxonomy" id="51338"/>
    <lineage>
        <taxon>Eukaryota</taxon>
        <taxon>Metazoa</taxon>
        <taxon>Chordata</taxon>
        <taxon>Craniata</taxon>
        <taxon>Vertebrata</taxon>
        <taxon>Euteleostomi</taxon>
        <taxon>Mammalia</taxon>
        <taxon>Eutheria</taxon>
        <taxon>Euarchontoglires</taxon>
        <taxon>Glires</taxon>
        <taxon>Rodentia</taxon>
        <taxon>Castorimorpha</taxon>
        <taxon>Castoridae</taxon>
        <taxon>Castor</taxon>
    </lineage>
</organism>
<evidence type="ECO:0000256" key="2">
    <source>
        <dbReference type="ARBA" id="ARBA00007591"/>
    </source>
</evidence>
<dbReference type="SMART" id="SM00589">
    <property type="entry name" value="PRY"/>
    <property type="match status" value="1"/>
</dbReference>
<evidence type="ECO:0000256" key="8">
    <source>
        <dbReference type="SAM" id="Phobius"/>
    </source>
</evidence>
<dbReference type="GO" id="GO:0050852">
    <property type="term" value="P:T cell receptor signaling pathway"/>
    <property type="evidence" value="ECO:0007669"/>
    <property type="project" value="TreeGrafter"/>
</dbReference>
<evidence type="ECO:0000313" key="11">
    <source>
        <dbReference type="RefSeq" id="XP_020010650.1"/>
    </source>
</evidence>
<dbReference type="InterPro" id="IPR013783">
    <property type="entry name" value="Ig-like_fold"/>
</dbReference>
<dbReference type="PANTHER" id="PTHR24100">
    <property type="entry name" value="BUTYROPHILIN"/>
    <property type="match status" value="1"/>
</dbReference>
<dbReference type="InterPro" id="IPR003599">
    <property type="entry name" value="Ig_sub"/>
</dbReference>
<name>A0A8B7TZ43_CASCN</name>
<dbReference type="CDD" id="cd05713">
    <property type="entry name" value="IgV_MOG_like"/>
    <property type="match status" value="1"/>
</dbReference>
<dbReference type="Pfam" id="PF07686">
    <property type="entry name" value="V-set"/>
    <property type="match status" value="1"/>
</dbReference>
<evidence type="ECO:0000256" key="6">
    <source>
        <dbReference type="ARBA" id="ARBA00023136"/>
    </source>
</evidence>
<keyword evidence="5 8" id="KW-1133">Transmembrane helix</keyword>
<feature type="transmembrane region" description="Helical" evidence="8">
    <location>
        <begin position="233"/>
        <end position="254"/>
    </location>
</feature>
<keyword evidence="4 9" id="KW-0732">Signal</keyword>
<dbReference type="PRINTS" id="PR01407">
    <property type="entry name" value="BUTYPHLNCDUF"/>
</dbReference>
<dbReference type="GO" id="GO:0001817">
    <property type="term" value="P:regulation of cytokine production"/>
    <property type="evidence" value="ECO:0007669"/>
    <property type="project" value="TreeGrafter"/>
</dbReference>
<dbReference type="SMART" id="SM00409">
    <property type="entry name" value="IG"/>
    <property type="match status" value="1"/>
</dbReference>
<keyword evidence="7" id="KW-0393">Immunoglobulin domain</keyword>
<evidence type="ECO:0000256" key="1">
    <source>
        <dbReference type="ARBA" id="ARBA00004479"/>
    </source>
</evidence>
<dbReference type="InterPro" id="IPR043136">
    <property type="entry name" value="B30.2/SPRY_sf"/>
</dbReference>
<sequence length="464" mass="52371">MALVLMLLVSLLKLGSGQWQVVGPDKPIQVLVGEDVIVPCFISPEINAEAMEVRFFKEELSAVVHLFRDGKDQNYMQMPVFQGRTNLVKDFIMNGHVFLRLKKVTLSDTGLYGCWFGSQTYSQEATWELQVSEMGSSPLISIVGYDGGGIQLLCQSSGWLSQPIAKWKGPEGLDLPSDFKVNKDMHGLFHVETTLTVHKNSGSISCSIQLADQKREVKSRLLIGKTFFKTSPWLPASIVLMVLCIGGAVCIIGVRISSSKSQGKLQNELEWRENHRQEEFREAQKHAVKVTLDPDTAHPNLYISKMQAVICNSHPQDVPCSKKRFKRRCVVATQGFQSGKHYWEVGVGNNNMWYLGVCRDDVDRNEKYGTLSPNNGYWVLGLEVENFYFVSNPNRSYLFLESNPSRVGIFLDYEGGTLSFFNVDDQSLIYTLTYQFEGLLKPFIRHNPQYEENMTPIVICPVPS</sequence>
<keyword evidence="3 8" id="KW-0812">Transmembrane</keyword>
<dbReference type="InterPro" id="IPR006574">
    <property type="entry name" value="PRY"/>
</dbReference>
<evidence type="ECO:0000256" key="5">
    <source>
        <dbReference type="ARBA" id="ARBA00022989"/>
    </source>
</evidence>
<dbReference type="Gene3D" id="2.60.120.920">
    <property type="match status" value="1"/>
</dbReference>
<evidence type="ECO:0000256" key="4">
    <source>
        <dbReference type="ARBA" id="ARBA00022729"/>
    </source>
</evidence>
<dbReference type="Pfam" id="PF13765">
    <property type="entry name" value="PRY"/>
    <property type="match status" value="1"/>
</dbReference>
<dbReference type="SUPFAM" id="SSF48726">
    <property type="entry name" value="Immunoglobulin"/>
    <property type="match status" value="1"/>
</dbReference>
<feature type="signal peptide" evidence="9">
    <location>
        <begin position="1"/>
        <end position="17"/>
    </location>
</feature>
<dbReference type="OrthoDB" id="6105938at2759"/>
<feature type="chain" id="PRO_5034520530" evidence="9">
    <location>
        <begin position="18"/>
        <end position="464"/>
    </location>
</feature>
<dbReference type="PANTHER" id="PTHR24100:SF108">
    <property type="entry name" value="BUTYROPHILIN-LIKE PROTEIN 8"/>
    <property type="match status" value="1"/>
</dbReference>
<dbReference type="InterPro" id="IPR001870">
    <property type="entry name" value="B30.2/SPRY"/>
</dbReference>
<dbReference type="InterPro" id="IPR013106">
    <property type="entry name" value="Ig_V-set"/>
</dbReference>